<dbReference type="GO" id="GO:0016810">
    <property type="term" value="F:hydrolase activity, acting on carbon-nitrogen (but not peptide) bonds"/>
    <property type="evidence" value="ECO:0007669"/>
    <property type="project" value="InterPro"/>
</dbReference>
<dbReference type="Proteomes" id="UP000183315">
    <property type="component" value="Unassembled WGS sequence"/>
</dbReference>
<evidence type="ECO:0000256" key="3">
    <source>
        <dbReference type="ARBA" id="ARBA00022833"/>
    </source>
</evidence>
<sequence>MTETVTILTAKLVRTMDDAVPTGTGVAIRGGRILAVGTPEVLAQTYPDAETDDRYADKVLTPGFVEAHAHMGGLDSPYFVGYFPRTSPDGTPLPGAQSFQGVLDALKAWDADLPEGAPLMASGFDTLFFPGEVLDRHALDSVSATRRILVIHASGHVATASTAMLEAAGYDASTEIEGVVKAEDGFPTGELHELAAMMPFMSLAGLDLSKGLTNEKGMYNYAADARNHGCTTATDLASFDVVRPGGLDLLAEVTGREDFSLRLVPATLGAMTKSAEEAEQMAGLLSSLQARATDKLHLGSVKLMLDGSIQQYTAKLQEPGYVCGHDHSIWNTDAETFRAQLSAFHKAGLKVHVHCNGDEATEVFLDTMESVLAESPRWNHRHSVEHSQLTTRAQYKRMAELGMCANIFSNHIWYWGDQHIDLTVGTDRVQRMNAARTALDAGVTIGLHSDSGVTPLDPLATASYAAERRTPTGRSWGDAEKISVKEALEAITIGPAYLLKLDHLVGSIVPGKFADFAVLDRDPFEVAEPKELRDITVFGTVVGGAHFPSPVLAAA</sequence>
<dbReference type="Gene3D" id="3.10.310.70">
    <property type="match status" value="1"/>
</dbReference>
<evidence type="ECO:0000259" key="4">
    <source>
        <dbReference type="Pfam" id="PF07969"/>
    </source>
</evidence>
<evidence type="ECO:0000256" key="1">
    <source>
        <dbReference type="ARBA" id="ARBA00022723"/>
    </source>
</evidence>
<dbReference type="Pfam" id="PF07969">
    <property type="entry name" value="Amidohydro_3"/>
    <property type="match status" value="1"/>
</dbReference>
<keyword evidence="7" id="KW-1185">Reference proteome</keyword>
<dbReference type="AlphaFoldDB" id="A0A1H6YE01"/>
<proteinExistence type="predicted"/>
<dbReference type="PANTHER" id="PTHR22642">
    <property type="entry name" value="IMIDAZOLONEPROPIONASE"/>
    <property type="match status" value="1"/>
</dbReference>
<organism evidence="6 7">
    <name type="scientific">Demequina mangrovi</name>
    <dbReference type="NCBI Taxonomy" id="1043493"/>
    <lineage>
        <taxon>Bacteria</taxon>
        <taxon>Bacillati</taxon>
        <taxon>Actinomycetota</taxon>
        <taxon>Actinomycetes</taxon>
        <taxon>Micrococcales</taxon>
        <taxon>Demequinaceae</taxon>
        <taxon>Demequina</taxon>
    </lineage>
</organism>
<keyword evidence="1" id="KW-0479">Metal-binding</keyword>
<dbReference type="SUPFAM" id="SSF51338">
    <property type="entry name" value="Composite domain of metallo-dependent hydrolases"/>
    <property type="match status" value="1"/>
</dbReference>
<feature type="domain" description="Amidohydrolase 3" evidence="4">
    <location>
        <begin position="57"/>
        <end position="544"/>
    </location>
</feature>
<dbReference type="STRING" id="1043493.SAMN05421637_1606"/>
<dbReference type="InterPro" id="IPR011059">
    <property type="entry name" value="Metal-dep_hydrolase_composite"/>
</dbReference>
<gene>
    <name evidence="6" type="ORF">SAMN05421637_1606</name>
</gene>
<dbReference type="GO" id="GO:0046872">
    <property type="term" value="F:metal ion binding"/>
    <property type="evidence" value="ECO:0007669"/>
    <property type="project" value="UniProtKB-KW"/>
</dbReference>
<dbReference type="CDD" id="cd01300">
    <property type="entry name" value="YtcJ_like"/>
    <property type="match status" value="1"/>
</dbReference>
<feature type="domain" description="Aminodeoxyfutalosine deaminase/Imidazolonepropionase-like composite" evidence="5">
    <location>
        <begin position="25"/>
        <end position="49"/>
    </location>
</feature>
<dbReference type="RefSeq" id="WP_042213750.1">
    <property type="nucleotide sequence ID" value="NZ_BBLU01000004.1"/>
</dbReference>
<dbReference type="InterPro" id="IPR033932">
    <property type="entry name" value="YtcJ-like"/>
</dbReference>
<accession>A0A1H6YE01</accession>
<dbReference type="InterPro" id="IPR054418">
    <property type="entry name" value="MQNX/HUTI_composite_N"/>
</dbReference>
<dbReference type="SUPFAM" id="SSF51556">
    <property type="entry name" value="Metallo-dependent hydrolases"/>
    <property type="match status" value="1"/>
</dbReference>
<dbReference type="Gene3D" id="3.20.20.140">
    <property type="entry name" value="Metal-dependent hydrolases"/>
    <property type="match status" value="1"/>
</dbReference>
<dbReference type="InterPro" id="IPR013108">
    <property type="entry name" value="Amidohydro_3"/>
</dbReference>
<reference evidence="7" key="1">
    <citation type="submission" date="2016-10" db="EMBL/GenBank/DDBJ databases">
        <authorList>
            <person name="Varghese N."/>
        </authorList>
    </citation>
    <scope>NUCLEOTIDE SEQUENCE [LARGE SCALE GENOMIC DNA]</scope>
    <source>
        <strain evidence="7">DSM 24868</strain>
    </source>
</reference>
<evidence type="ECO:0000256" key="2">
    <source>
        <dbReference type="ARBA" id="ARBA00022801"/>
    </source>
</evidence>
<evidence type="ECO:0000259" key="5">
    <source>
        <dbReference type="Pfam" id="PF22039"/>
    </source>
</evidence>
<dbReference type="PANTHER" id="PTHR22642:SF2">
    <property type="entry name" value="PROTEIN LONG AFTER FAR-RED 3"/>
    <property type="match status" value="1"/>
</dbReference>
<keyword evidence="2" id="KW-0378">Hydrolase</keyword>
<evidence type="ECO:0000313" key="7">
    <source>
        <dbReference type="Proteomes" id="UP000183315"/>
    </source>
</evidence>
<dbReference type="OrthoDB" id="3173428at2"/>
<keyword evidence="3" id="KW-0862">Zinc</keyword>
<dbReference type="EMBL" id="FNZI01000003">
    <property type="protein sequence ID" value="SEJ37267.1"/>
    <property type="molecule type" value="Genomic_DNA"/>
</dbReference>
<protein>
    <submittedName>
        <fullName evidence="6">Uncharacterized protein</fullName>
    </submittedName>
</protein>
<dbReference type="eggNOG" id="COG1574">
    <property type="taxonomic scope" value="Bacteria"/>
</dbReference>
<dbReference type="InterPro" id="IPR032466">
    <property type="entry name" value="Metal_Hydrolase"/>
</dbReference>
<name>A0A1H6YE01_9MICO</name>
<evidence type="ECO:0000313" key="6">
    <source>
        <dbReference type="EMBL" id="SEJ37267.1"/>
    </source>
</evidence>
<dbReference type="Pfam" id="PF22039">
    <property type="entry name" value="HUTI_composite_bact"/>
    <property type="match status" value="1"/>
</dbReference>
<dbReference type="Gene3D" id="2.30.40.10">
    <property type="entry name" value="Urease, subunit C, domain 1"/>
    <property type="match status" value="1"/>
</dbReference>